<name>A0A6M3WWH3_9FLOR</name>
<geneLocation type="mitochondrion" evidence="1"/>
<reference evidence="1" key="1">
    <citation type="journal article" date="2020" name="J. Phycol.">
        <title>The Organelle Genomes in the Photosynthetic Red Algal Parasite Pterocladiophila hemisphaerica (Florideophyceae, Rhodophyta) Have Elevated Substitution Rates and Extreme Gene Loss in the Plastid Genome.</title>
        <authorList>
            <person name="Preuss M."/>
            <person name="Verbruggen H."/>
            <person name="Zuccarello G.C."/>
        </authorList>
    </citation>
    <scope>NUCLEOTIDE SEQUENCE</scope>
</reference>
<keyword evidence="1" id="KW-0496">Mitochondrion</keyword>
<sequence>MLNLNHFYNQQNYIKVFDTINNKIKVQDNYNKTNFVYKYEIKDISIQKLFLFETLCVRRIILLKKSDLLLVTFRKENYFIGFELFFHILKTHKINKILFSFFLPFNMQ</sequence>
<gene>
    <name evidence="1" type="primary">orf108</name>
</gene>
<protein>
    <submittedName>
        <fullName evidence="1">Uncharacterized protein</fullName>
    </submittedName>
</protein>
<dbReference type="EMBL" id="MT117919">
    <property type="protein sequence ID" value="QJH88504.1"/>
    <property type="molecule type" value="Genomic_DNA"/>
</dbReference>
<accession>A0A6M3WWH3</accession>
<evidence type="ECO:0000313" key="1">
    <source>
        <dbReference type="EMBL" id="QJH88504.1"/>
    </source>
</evidence>
<dbReference type="AlphaFoldDB" id="A0A6M3WWH3"/>
<organism evidence="1">
    <name type="scientific">Pterocladiophila hemisphaerica</name>
    <dbReference type="NCBI Taxonomy" id="2712948"/>
    <lineage>
        <taxon>Eukaryota</taxon>
        <taxon>Rhodophyta</taxon>
        <taxon>Florideophyceae</taxon>
        <taxon>Rhodymeniophycidae</taxon>
        <taxon>Gracilariales</taxon>
        <taxon>Pterocladiophilaceae</taxon>
        <taxon>Pterocladiophila</taxon>
    </lineage>
</organism>
<proteinExistence type="predicted"/>